<evidence type="ECO:0000313" key="2">
    <source>
        <dbReference type="Proteomes" id="UP000218231"/>
    </source>
</evidence>
<dbReference type="Proteomes" id="UP000218231">
    <property type="component" value="Unassembled WGS sequence"/>
</dbReference>
<reference evidence="1 2" key="1">
    <citation type="journal article" date="2017" name="Curr. Biol.">
        <title>Genome architecture and evolution of a unichromosomal asexual nematode.</title>
        <authorList>
            <person name="Fradin H."/>
            <person name="Zegar C."/>
            <person name="Gutwein M."/>
            <person name="Lucas J."/>
            <person name="Kovtun M."/>
            <person name="Corcoran D."/>
            <person name="Baugh L.R."/>
            <person name="Kiontke K."/>
            <person name="Gunsalus K."/>
            <person name="Fitch D.H."/>
            <person name="Piano F."/>
        </authorList>
    </citation>
    <scope>NUCLEOTIDE SEQUENCE [LARGE SCALE GENOMIC DNA]</scope>
    <source>
        <strain evidence="1">PF1309</strain>
    </source>
</reference>
<name>A0A2A2JZU9_9BILA</name>
<protein>
    <submittedName>
        <fullName evidence="1">Uncharacterized protein</fullName>
    </submittedName>
</protein>
<evidence type="ECO:0000313" key="1">
    <source>
        <dbReference type="EMBL" id="PAV67163.1"/>
    </source>
</evidence>
<dbReference type="STRING" id="2018661.A0A2A2JZU9"/>
<accession>A0A2A2JZU9</accession>
<dbReference type="EMBL" id="LIAE01009984">
    <property type="protein sequence ID" value="PAV67163.1"/>
    <property type="molecule type" value="Genomic_DNA"/>
</dbReference>
<dbReference type="AlphaFoldDB" id="A0A2A2JZU9"/>
<keyword evidence="2" id="KW-1185">Reference proteome</keyword>
<gene>
    <name evidence="1" type="ORF">WR25_25012</name>
</gene>
<sequence length="152" mass="17328">MIPKYAHGQTCAHSTEEPNEELKLYKPCDDPYCYSFLTAEAHGGLTTVYRGCYSRKIVMHNIYKDMDNKFHNNTKWKETDNLASRPTCAQILSAAEETNGTTSMCLDFTYKADDLESENGKVEMRGRLCCCKGLNKCNEKNMWSDQGISQVR</sequence>
<proteinExistence type="predicted"/>
<comment type="caution">
    <text evidence="1">The sequence shown here is derived from an EMBL/GenBank/DDBJ whole genome shotgun (WGS) entry which is preliminary data.</text>
</comment>
<dbReference type="OrthoDB" id="5872406at2759"/>
<organism evidence="1 2">
    <name type="scientific">Diploscapter pachys</name>
    <dbReference type="NCBI Taxonomy" id="2018661"/>
    <lineage>
        <taxon>Eukaryota</taxon>
        <taxon>Metazoa</taxon>
        <taxon>Ecdysozoa</taxon>
        <taxon>Nematoda</taxon>
        <taxon>Chromadorea</taxon>
        <taxon>Rhabditida</taxon>
        <taxon>Rhabditina</taxon>
        <taxon>Rhabditomorpha</taxon>
        <taxon>Rhabditoidea</taxon>
        <taxon>Rhabditidae</taxon>
        <taxon>Diploscapter</taxon>
    </lineage>
</organism>